<name>A0ABV9S640_9PSEU</name>
<dbReference type="Proteomes" id="UP001595859">
    <property type="component" value="Unassembled WGS sequence"/>
</dbReference>
<organism evidence="2 3">
    <name type="scientific">Actinophytocola glycyrrhizae</name>
    <dbReference type="NCBI Taxonomy" id="2044873"/>
    <lineage>
        <taxon>Bacteria</taxon>
        <taxon>Bacillati</taxon>
        <taxon>Actinomycetota</taxon>
        <taxon>Actinomycetes</taxon>
        <taxon>Pseudonocardiales</taxon>
        <taxon>Pseudonocardiaceae</taxon>
    </lineage>
</organism>
<proteinExistence type="predicted"/>
<dbReference type="InterPro" id="IPR002937">
    <property type="entry name" value="Amino_oxidase"/>
</dbReference>
<dbReference type="RefSeq" id="WP_378059160.1">
    <property type="nucleotide sequence ID" value="NZ_JBHSIS010000017.1"/>
</dbReference>
<evidence type="ECO:0000313" key="2">
    <source>
        <dbReference type="EMBL" id="MFC4857175.1"/>
    </source>
</evidence>
<dbReference type="Pfam" id="PF01593">
    <property type="entry name" value="Amino_oxidase"/>
    <property type="match status" value="1"/>
</dbReference>
<dbReference type="SUPFAM" id="SSF54373">
    <property type="entry name" value="FAD-linked reductases, C-terminal domain"/>
    <property type="match status" value="1"/>
</dbReference>
<dbReference type="EMBL" id="JBHSIS010000017">
    <property type="protein sequence ID" value="MFC4857175.1"/>
    <property type="molecule type" value="Genomic_DNA"/>
</dbReference>
<dbReference type="InterPro" id="IPR050464">
    <property type="entry name" value="Zeta_carotene_desat/Oxidored"/>
</dbReference>
<dbReference type="PANTHER" id="PTHR42923">
    <property type="entry name" value="PROTOPORPHYRINOGEN OXIDASE"/>
    <property type="match status" value="1"/>
</dbReference>
<dbReference type="SUPFAM" id="SSF51905">
    <property type="entry name" value="FAD/NAD(P)-binding domain"/>
    <property type="match status" value="1"/>
</dbReference>
<feature type="domain" description="Amine oxidase" evidence="1">
    <location>
        <begin position="14"/>
        <end position="435"/>
    </location>
</feature>
<dbReference type="Gene3D" id="1.10.3110.10">
    <property type="entry name" value="protoporphyrinogen ix oxidase, domain 3"/>
    <property type="match status" value="1"/>
</dbReference>
<gene>
    <name evidence="2" type="ORF">ACFPCV_27080</name>
</gene>
<sequence length="451" mass="47818">MTPDLDVAVVGAGIAGLTTAHELTRAGLSVRVFEARDRVGGRMASHRRDGYTMDEGAEQFPAHGYRATWELVRRMGIPDRKLPTIGGPLAMWRDGAAHIGVSSPRGLLTGAGLGPRARLDLARFTAAAARQRRRFDPDRPESTPLGDATIAALARRYHPDLLDYLFQPVVGSFFGWHPDRSAAAPFVSLMMAVGPPSTWRTYRDGMDTLARALAADLDVGTGTTVTDVAVAAGKAVLATDRGRVTARAAVLCVPAPVAASLHTDRREPVRRFVDAATFTPTLKVSCLLDRPLAPPAPRPVYTLLTPSVEEPVLAGIIVDHVKHRGRAPAGRGLLTLMTAPAAIPGLLDASDEEVAAALVAPAARYVPGLEDAVTATCTHRFRHGLPEATPAALALRADFAARQPGPVDYAGDWEYLRPSSEGAVRSAAGAAARVLARLRAGTPVARTRELV</sequence>
<comment type="caution">
    <text evidence="2">The sequence shown here is derived from an EMBL/GenBank/DDBJ whole genome shotgun (WGS) entry which is preliminary data.</text>
</comment>
<keyword evidence="3" id="KW-1185">Reference proteome</keyword>
<evidence type="ECO:0000313" key="3">
    <source>
        <dbReference type="Proteomes" id="UP001595859"/>
    </source>
</evidence>
<protein>
    <submittedName>
        <fullName evidence="2">Protoporphyrinogen/coproporphyrinogen oxidase</fullName>
    </submittedName>
</protein>
<dbReference type="InterPro" id="IPR036188">
    <property type="entry name" value="FAD/NAD-bd_sf"/>
</dbReference>
<dbReference type="Gene3D" id="3.50.50.60">
    <property type="entry name" value="FAD/NAD(P)-binding domain"/>
    <property type="match status" value="1"/>
</dbReference>
<accession>A0ABV9S640</accession>
<evidence type="ECO:0000259" key="1">
    <source>
        <dbReference type="Pfam" id="PF01593"/>
    </source>
</evidence>
<reference evidence="3" key="1">
    <citation type="journal article" date="2019" name="Int. J. Syst. Evol. Microbiol.">
        <title>The Global Catalogue of Microorganisms (GCM) 10K type strain sequencing project: providing services to taxonomists for standard genome sequencing and annotation.</title>
        <authorList>
            <consortium name="The Broad Institute Genomics Platform"/>
            <consortium name="The Broad Institute Genome Sequencing Center for Infectious Disease"/>
            <person name="Wu L."/>
            <person name="Ma J."/>
        </authorList>
    </citation>
    <scope>NUCLEOTIDE SEQUENCE [LARGE SCALE GENOMIC DNA]</scope>
    <source>
        <strain evidence="3">ZS-22-S1</strain>
    </source>
</reference>
<dbReference type="PRINTS" id="PR00419">
    <property type="entry name" value="ADXRDTASE"/>
</dbReference>
<dbReference type="Gene3D" id="3.90.660.20">
    <property type="entry name" value="Protoporphyrinogen oxidase, mitochondrial, domain 2"/>
    <property type="match status" value="1"/>
</dbReference>